<keyword evidence="3" id="KW-1185">Reference proteome</keyword>
<dbReference type="EMBL" id="KZ613464">
    <property type="protein sequence ID" value="PMD28519.1"/>
    <property type="molecule type" value="Genomic_DNA"/>
</dbReference>
<proteinExistence type="predicted"/>
<name>A0A2J6QQH8_9HELO</name>
<evidence type="ECO:0000256" key="1">
    <source>
        <dbReference type="SAM" id="MobiDB-lite"/>
    </source>
</evidence>
<feature type="region of interest" description="Disordered" evidence="1">
    <location>
        <begin position="46"/>
        <end position="65"/>
    </location>
</feature>
<reference evidence="2 3" key="1">
    <citation type="submission" date="2016-05" db="EMBL/GenBank/DDBJ databases">
        <title>A degradative enzymes factory behind the ericoid mycorrhizal symbiosis.</title>
        <authorList>
            <consortium name="DOE Joint Genome Institute"/>
            <person name="Martino E."/>
            <person name="Morin E."/>
            <person name="Grelet G."/>
            <person name="Kuo A."/>
            <person name="Kohler A."/>
            <person name="Daghino S."/>
            <person name="Barry K."/>
            <person name="Choi C."/>
            <person name="Cichocki N."/>
            <person name="Clum A."/>
            <person name="Copeland A."/>
            <person name="Hainaut M."/>
            <person name="Haridas S."/>
            <person name="Labutti K."/>
            <person name="Lindquist E."/>
            <person name="Lipzen A."/>
            <person name="Khouja H.-R."/>
            <person name="Murat C."/>
            <person name="Ohm R."/>
            <person name="Olson A."/>
            <person name="Spatafora J."/>
            <person name="Veneault-Fourrey C."/>
            <person name="Henrissat B."/>
            <person name="Grigoriev I."/>
            <person name="Martin F."/>
            <person name="Perotto S."/>
        </authorList>
    </citation>
    <scope>NUCLEOTIDE SEQUENCE [LARGE SCALE GENOMIC DNA]</scope>
    <source>
        <strain evidence="2 3">UAMH 7357</strain>
    </source>
</reference>
<evidence type="ECO:0000313" key="3">
    <source>
        <dbReference type="Proteomes" id="UP000235672"/>
    </source>
</evidence>
<dbReference type="AlphaFoldDB" id="A0A2J6QQH8"/>
<protein>
    <submittedName>
        <fullName evidence="2">Uncharacterized protein</fullName>
    </submittedName>
</protein>
<sequence>MIKDEIMPIACKTGGKTSSAGYFDAKMDFIRDEIEEEILDRTERVEAERDYEERESDREYEERREIQRERRFDEEELFEEERELERLRREEYDERFYE</sequence>
<evidence type="ECO:0000313" key="2">
    <source>
        <dbReference type="EMBL" id="PMD28519.1"/>
    </source>
</evidence>
<gene>
    <name evidence="2" type="ORF">NA56DRAFT_696288</name>
</gene>
<dbReference type="Proteomes" id="UP000235672">
    <property type="component" value="Unassembled WGS sequence"/>
</dbReference>
<organism evidence="2 3">
    <name type="scientific">Hyaloscypha hepaticicola</name>
    <dbReference type="NCBI Taxonomy" id="2082293"/>
    <lineage>
        <taxon>Eukaryota</taxon>
        <taxon>Fungi</taxon>
        <taxon>Dikarya</taxon>
        <taxon>Ascomycota</taxon>
        <taxon>Pezizomycotina</taxon>
        <taxon>Leotiomycetes</taxon>
        <taxon>Helotiales</taxon>
        <taxon>Hyaloscyphaceae</taxon>
        <taxon>Hyaloscypha</taxon>
    </lineage>
</organism>
<accession>A0A2J6QQH8</accession>